<dbReference type="PANTHER" id="PTHR30473:SF1">
    <property type="entry name" value="PHOH-LIKE PROTEIN"/>
    <property type="match status" value="1"/>
</dbReference>
<gene>
    <name evidence="8" type="ORF">UFOPK2254_00097</name>
    <name evidence="9" type="ORF">UFOPK2646_00776</name>
    <name evidence="10" type="ORF">UFOPK2907_00664</name>
    <name evidence="11" type="ORF">UFOPK3197_00533</name>
    <name evidence="12" type="ORF">UFOPK3241_00355</name>
    <name evidence="13" type="ORF">UFOPK4265_00536</name>
    <name evidence="14" type="ORF">UFOPK4401_00177</name>
</gene>
<organism evidence="13">
    <name type="scientific">freshwater metagenome</name>
    <dbReference type="NCBI Taxonomy" id="449393"/>
    <lineage>
        <taxon>unclassified sequences</taxon>
        <taxon>metagenomes</taxon>
        <taxon>ecological metagenomes</taxon>
    </lineage>
</organism>
<feature type="domain" description="PhoH-like protein" evidence="7">
    <location>
        <begin position="109"/>
        <end position="311"/>
    </location>
</feature>
<evidence type="ECO:0000256" key="5">
    <source>
        <dbReference type="ARBA" id="ARBA00022840"/>
    </source>
</evidence>
<dbReference type="GO" id="GO:0005524">
    <property type="term" value="F:ATP binding"/>
    <property type="evidence" value="ECO:0007669"/>
    <property type="project" value="UniProtKB-KW"/>
</dbReference>
<evidence type="ECO:0000313" key="14">
    <source>
        <dbReference type="EMBL" id="CAB5071553.1"/>
    </source>
</evidence>
<evidence type="ECO:0000313" key="13">
    <source>
        <dbReference type="EMBL" id="CAB5049490.1"/>
    </source>
</evidence>
<keyword evidence="3" id="KW-0963">Cytoplasm</keyword>
<dbReference type="InterPro" id="IPR003714">
    <property type="entry name" value="PhoH"/>
</dbReference>
<comment type="subcellular location">
    <subcellularLocation>
        <location evidence="1">Cytoplasm</location>
    </subcellularLocation>
</comment>
<dbReference type="PANTHER" id="PTHR30473">
    <property type="entry name" value="PROTEIN PHOH"/>
    <property type="match status" value="1"/>
</dbReference>
<dbReference type="EMBL" id="CAEZZR010000050">
    <property type="protein sequence ID" value="CAB4773029.1"/>
    <property type="molecule type" value="Genomic_DNA"/>
</dbReference>
<evidence type="ECO:0000256" key="4">
    <source>
        <dbReference type="ARBA" id="ARBA00022741"/>
    </source>
</evidence>
<dbReference type="InterPro" id="IPR051451">
    <property type="entry name" value="PhoH2-like"/>
</dbReference>
<evidence type="ECO:0000313" key="11">
    <source>
        <dbReference type="EMBL" id="CAB4826208.1"/>
    </source>
</evidence>
<evidence type="ECO:0000313" key="9">
    <source>
        <dbReference type="EMBL" id="CAB4707340.1"/>
    </source>
</evidence>
<dbReference type="EMBL" id="CAFABI010000044">
    <property type="protein sequence ID" value="CAB4826208.1"/>
    <property type="molecule type" value="Genomic_DNA"/>
</dbReference>
<keyword evidence="4" id="KW-0547">Nucleotide-binding</keyword>
<dbReference type="AlphaFoldDB" id="A0A6J7T9B4"/>
<evidence type="ECO:0000256" key="3">
    <source>
        <dbReference type="ARBA" id="ARBA00022490"/>
    </source>
</evidence>
<dbReference type="FunFam" id="3.40.50.300:FF:000013">
    <property type="entry name" value="PhoH family ATPase"/>
    <property type="match status" value="1"/>
</dbReference>
<comment type="similarity">
    <text evidence="2">Belongs to the PhoH family.</text>
</comment>
<evidence type="ECO:0000256" key="6">
    <source>
        <dbReference type="ARBA" id="ARBA00039970"/>
    </source>
</evidence>
<evidence type="ECO:0000259" key="7">
    <source>
        <dbReference type="Pfam" id="PF02562"/>
    </source>
</evidence>
<dbReference type="EMBL" id="CAFBRB010000009">
    <property type="protein sequence ID" value="CAB5071553.1"/>
    <property type="molecule type" value="Genomic_DNA"/>
</dbReference>
<proteinExistence type="inferred from homology"/>
<dbReference type="GO" id="GO:0005829">
    <property type="term" value="C:cytosol"/>
    <property type="evidence" value="ECO:0007669"/>
    <property type="project" value="TreeGrafter"/>
</dbReference>
<evidence type="ECO:0000313" key="12">
    <source>
        <dbReference type="EMBL" id="CAB4840956.1"/>
    </source>
</evidence>
<dbReference type="EMBL" id="CAFBQK010000051">
    <property type="protein sequence ID" value="CAB5049490.1"/>
    <property type="molecule type" value="Genomic_DNA"/>
</dbReference>
<dbReference type="SUPFAM" id="SSF52540">
    <property type="entry name" value="P-loop containing nucleoside triphosphate hydrolases"/>
    <property type="match status" value="1"/>
</dbReference>
<reference evidence="13" key="1">
    <citation type="submission" date="2020-05" db="EMBL/GenBank/DDBJ databases">
        <authorList>
            <person name="Chiriac C."/>
            <person name="Salcher M."/>
            <person name="Ghai R."/>
            <person name="Kavagutti S V."/>
        </authorList>
    </citation>
    <scope>NUCLEOTIDE SEQUENCE</scope>
</reference>
<evidence type="ECO:0000256" key="1">
    <source>
        <dbReference type="ARBA" id="ARBA00004496"/>
    </source>
</evidence>
<evidence type="ECO:0000256" key="2">
    <source>
        <dbReference type="ARBA" id="ARBA00010393"/>
    </source>
</evidence>
<keyword evidence="5" id="KW-0067">ATP-binding</keyword>
<accession>A0A6J7T9B4</accession>
<dbReference type="Pfam" id="PF02562">
    <property type="entry name" value="PhoH"/>
    <property type="match status" value="1"/>
</dbReference>
<evidence type="ECO:0000313" key="10">
    <source>
        <dbReference type="EMBL" id="CAB4773029.1"/>
    </source>
</evidence>
<sequence length="335" mass="36701">MDRTLFAVPSAIPMVALLGPADAHLRVIEEAFPTLTITVRGNEITFAGDTEQGLRLEALLNELLVVIRSGQNLTIDLAERAISMLKQEPQEHPAEVLSLNILSNRGRSIRPKTANQKHYVDAIDECTITFGIGPAGTGKTYLAMAKAVAALQAKEVNRIILTRPAVEAGEHLGFLPGTLSEKIDPYLRPLFDALHDMIDQDSIPRLMQTGVIEVAPLAYMRGRTLNDAFIILDEAQNTTPEQMKMFLTRLGFGSKMVVTGDVTQIDLPNGAKSGLKVIREILGDLEDISFIELTPTDVIRNSLVGEIVEAYGKFDDARLAKIQEQQTPRQLRPGG</sequence>
<dbReference type="InterPro" id="IPR027417">
    <property type="entry name" value="P-loop_NTPase"/>
</dbReference>
<protein>
    <recommendedName>
        <fullName evidence="6">PhoH-like protein</fullName>
    </recommendedName>
</protein>
<name>A0A6J7T9B4_9ZZZZ</name>
<evidence type="ECO:0000313" key="8">
    <source>
        <dbReference type="EMBL" id="CAB4650180.1"/>
    </source>
</evidence>
<dbReference type="Gene3D" id="3.40.50.300">
    <property type="entry name" value="P-loop containing nucleotide triphosphate hydrolases"/>
    <property type="match status" value="1"/>
</dbReference>
<dbReference type="EMBL" id="CAEZYB010000079">
    <property type="protein sequence ID" value="CAB4707340.1"/>
    <property type="molecule type" value="Genomic_DNA"/>
</dbReference>
<dbReference type="EMBL" id="CAFAZX010000012">
    <property type="protein sequence ID" value="CAB4840956.1"/>
    <property type="molecule type" value="Genomic_DNA"/>
</dbReference>
<dbReference type="EMBL" id="CAEZWO010000005">
    <property type="protein sequence ID" value="CAB4650180.1"/>
    <property type="molecule type" value="Genomic_DNA"/>
</dbReference>